<dbReference type="Proteomes" id="UP000186955">
    <property type="component" value="Unassembled WGS sequence"/>
</dbReference>
<dbReference type="PANTHER" id="PTHR42791:SF5">
    <property type="entry name" value="HYPOTHETICAL ACETYLTRANSFERASE (EUROFUNG)"/>
    <property type="match status" value="1"/>
</dbReference>
<gene>
    <name evidence="2" type="ORF">PENSUB_11424</name>
</gene>
<dbReference type="Gene3D" id="3.40.630.30">
    <property type="match status" value="1"/>
</dbReference>
<dbReference type="GO" id="GO:0016747">
    <property type="term" value="F:acyltransferase activity, transferring groups other than amino-acyl groups"/>
    <property type="evidence" value="ECO:0007669"/>
    <property type="project" value="InterPro"/>
</dbReference>
<evidence type="ECO:0000313" key="3">
    <source>
        <dbReference type="Proteomes" id="UP000186955"/>
    </source>
</evidence>
<dbReference type="InterPro" id="IPR000182">
    <property type="entry name" value="GNAT_dom"/>
</dbReference>
<sequence>MSFELKKVPVEELHKMIAAERYAFETPLQPIFRLYCPVTNNDPQETIADIAAREQEQAKNPDPNVENIWIKAVTSQDSKTTETLVGGAQWIFISEKSSSLDADVESFSKRHPEGGARLFAAQSYRILRECEERHRLEISGSGPYATLGSFFTLPEYRKLGIGHLLMQWGLEKADEKGLDIWIEAAPPAVPFYERHGFVQKEVTHLQPRRPDGLDEKIAAEWDDTARELLPITTVTMCRLAGTC</sequence>
<evidence type="ECO:0000259" key="1">
    <source>
        <dbReference type="PROSITE" id="PS51186"/>
    </source>
</evidence>
<reference evidence="2 3" key="1">
    <citation type="submission" date="2016-10" db="EMBL/GenBank/DDBJ databases">
        <title>Genome sequence of the ascomycete fungus Penicillium subrubescens.</title>
        <authorList>
            <person name="De Vries R.P."/>
            <person name="Peng M."/>
            <person name="Dilokpimol A."/>
            <person name="Hilden K."/>
            <person name="Makela M.R."/>
            <person name="Grigoriev I."/>
            <person name="Riley R."/>
            <person name="Granchi Z."/>
        </authorList>
    </citation>
    <scope>NUCLEOTIDE SEQUENCE [LARGE SCALE GENOMIC DNA]</scope>
    <source>
        <strain evidence="2 3">CBS 132785</strain>
    </source>
</reference>
<dbReference type="SUPFAM" id="SSF55729">
    <property type="entry name" value="Acyl-CoA N-acyltransferases (Nat)"/>
    <property type="match status" value="1"/>
</dbReference>
<dbReference type="InterPro" id="IPR052523">
    <property type="entry name" value="Trichothecene_AcTrans"/>
</dbReference>
<feature type="domain" description="N-acetyltransferase" evidence="1">
    <location>
        <begin position="136"/>
        <end position="220"/>
    </location>
</feature>
<dbReference type="CDD" id="cd04301">
    <property type="entry name" value="NAT_SF"/>
    <property type="match status" value="1"/>
</dbReference>
<accession>A0A1Q5UQB9</accession>
<dbReference type="EMBL" id="MNBE01000071">
    <property type="protein sequence ID" value="OKP14666.1"/>
    <property type="molecule type" value="Genomic_DNA"/>
</dbReference>
<dbReference type="AlphaFoldDB" id="A0A1Q5UQB9"/>
<keyword evidence="3" id="KW-1185">Reference proteome</keyword>
<dbReference type="InterPro" id="IPR016181">
    <property type="entry name" value="Acyl_CoA_acyltransferase"/>
</dbReference>
<organism evidence="2 3">
    <name type="scientific">Penicillium subrubescens</name>
    <dbReference type="NCBI Taxonomy" id="1316194"/>
    <lineage>
        <taxon>Eukaryota</taxon>
        <taxon>Fungi</taxon>
        <taxon>Dikarya</taxon>
        <taxon>Ascomycota</taxon>
        <taxon>Pezizomycotina</taxon>
        <taxon>Eurotiomycetes</taxon>
        <taxon>Eurotiomycetidae</taxon>
        <taxon>Eurotiales</taxon>
        <taxon>Aspergillaceae</taxon>
        <taxon>Penicillium</taxon>
    </lineage>
</organism>
<dbReference type="Pfam" id="PF00583">
    <property type="entry name" value="Acetyltransf_1"/>
    <property type="match status" value="1"/>
</dbReference>
<proteinExistence type="predicted"/>
<dbReference type="PANTHER" id="PTHR42791">
    <property type="entry name" value="GNAT FAMILY ACETYLTRANSFERASE"/>
    <property type="match status" value="1"/>
</dbReference>
<evidence type="ECO:0000313" key="2">
    <source>
        <dbReference type="EMBL" id="OKP14666.1"/>
    </source>
</evidence>
<dbReference type="PROSITE" id="PS51186">
    <property type="entry name" value="GNAT"/>
    <property type="match status" value="1"/>
</dbReference>
<protein>
    <recommendedName>
        <fullName evidence="1">N-acetyltransferase domain-containing protein</fullName>
    </recommendedName>
</protein>
<name>A0A1Q5UQB9_9EURO</name>
<dbReference type="OrthoDB" id="410198at2759"/>
<comment type="caution">
    <text evidence="2">The sequence shown here is derived from an EMBL/GenBank/DDBJ whole genome shotgun (WGS) entry which is preliminary data.</text>
</comment>